<dbReference type="Proteomes" id="UP000053097">
    <property type="component" value="Unassembled WGS sequence"/>
</dbReference>
<dbReference type="AlphaFoldDB" id="A0A026WXR0"/>
<dbReference type="EMBL" id="KK107064">
    <property type="protein sequence ID" value="EZA60822.1"/>
    <property type="molecule type" value="Genomic_DNA"/>
</dbReference>
<protein>
    <submittedName>
        <fullName evidence="1">Uncharacterized protein</fullName>
    </submittedName>
</protein>
<gene>
    <name evidence="1" type="ORF">X777_13023</name>
</gene>
<proteinExistence type="predicted"/>
<accession>A0A026WXR0</accession>
<sequence>MAPKITNSSSTRIVETATYIAVCLLNEGATSLLKIMNAMSIKPGKMQRNSQLQVILVDSAKRTFARNTRLERLRFIVDLSKVNWKKIIQLRRTHFMV</sequence>
<evidence type="ECO:0000313" key="1">
    <source>
        <dbReference type="EMBL" id="EZA60822.1"/>
    </source>
</evidence>
<keyword evidence="2" id="KW-1185">Reference proteome</keyword>
<name>A0A026WXR0_OOCBI</name>
<evidence type="ECO:0000313" key="2">
    <source>
        <dbReference type="Proteomes" id="UP000053097"/>
    </source>
</evidence>
<reference evidence="1 2" key="1">
    <citation type="journal article" date="2014" name="Curr. Biol.">
        <title>The genome of the clonal raider ant Cerapachys biroi.</title>
        <authorList>
            <person name="Oxley P.R."/>
            <person name="Ji L."/>
            <person name="Fetter-Pruneda I."/>
            <person name="McKenzie S.K."/>
            <person name="Li C."/>
            <person name="Hu H."/>
            <person name="Zhang G."/>
            <person name="Kronauer D.J."/>
        </authorList>
    </citation>
    <scope>NUCLEOTIDE SEQUENCE [LARGE SCALE GENOMIC DNA]</scope>
</reference>
<organism evidence="1 2">
    <name type="scientific">Ooceraea biroi</name>
    <name type="common">Clonal raider ant</name>
    <name type="synonym">Cerapachys biroi</name>
    <dbReference type="NCBI Taxonomy" id="2015173"/>
    <lineage>
        <taxon>Eukaryota</taxon>
        <taxon>Metazoa</taxon>
        <taxon>Ecdysozoa</taxon>
        <taxon>Arthropoda</taxon>
        <taxon>Hexapoda</taxon>
        <taxon>Insecta</taxon>
        <taxon>Pterygota</taxon>
        <taxon>Neoptera</taxon>
        <taxon>Endopterygota</taxon>
        <taxon>Hymenoptera</taxon>
        <taxon>Apocrita</taxon>
        <taxon>Aculeata</taxon>
        <taxon>Formicoidea</taxon>
        <taxon>Formicidae</taxon>
        <taxon>Dorylinae</taxon>
        <taxon>Ooceraea</taxon>
    </lineage>
</organism>